<dbReference type="InterPro" id="IPR012902">
    <property type="entry name" value="N_methyl_site"/>
</dbReference>
<dbReference type="Proteomes" id="UP000034293">
    <property type="component" value="Unassembled WGS sequence"/>
</dbReference>
<dbReference type="InterPro" id="IPR045584">
    <property type="entry name" value="Pilin-like"/>
</dbReference>
<dbReference type="AlphaFoldDB" id="A0A0G0SBE9"/>
<organism evidence="3 4">
    <name type="scientific">Candidatus Woesebacteria bacterium GW2011_GWA1_40_43</name>
    <dbReference type="NCBI Taxonomy" id="1618553"/>
    <lineage>
        <taxon>Bacteria</taxon>
        <taxon>Candidatus Woeseibacteriota</taxon>
    </lineage>
</organism>
<comment type="caution">
    <text evidence="3">The sequence shown here is derived from an EMBL/GenBank/DDBJ whole genome shotgun (WGS) entry which is preliminary data.</text>
</comment>
<gene>
    <name evidence="3" type="ORF">UU02_C0047G0003</name>
</gene>
<reference evidence="3 4" key="1">
    <citation type="journal article" date="2015" name="Nature">
        <title>rRNA introns, odd ribosomes, and small enigmatic genomes across a large radiation of phyla.</title>
        <authorList>
            <person name="Brown C.T."/>
            <person name="Hug L.A."/>
            <person name="Thomas B.C."/>
            <person name="Sharon I."/>
            <person name="Castelle C.J."/>
            <person name="Singh A."/>
            <person name="Wilkins M.J."/>
            <person name="Williams K.H."/>
            <person name="Banfield J.F."/>
        </authorList>
    </citation>
    <scope>NUCLEOTIDE SEQUENCE [LARGE SCALE GENOMIC DNA]</scope>
</reference>
<name>A0A0G0SBE9_9BACT</name>
<dbReference type="Pfam" id="PF07963">
    <property type="entry name" value="N_methyl"/>
    <property type="match status" value="1"/>
</dbReference>
<keyword evidence="2" id="KW-0812">Transmembrane</keyword>
<dbReference type="NCBIfam" id="TIGR02532">
    <property type="entry name" value="IV_pilin_GFxxxE"/>
    <property type="match status" value="1"/>
</dbReference>
<proteinExistence type="predicted"/>
<keyword evidence="2" id="KW-0472">Membrane</keyword>
<dbReference type="EMBL" id="LBZA01000047">
    <property type="protein sequence ID" value="KKR62273.1"/>
    <property type="molecule type" value="Genomic_DNA"/>
</dbReference>
<evidence type="ECO:0000313" key="3">
    <source>
        <dbReference type="EMBL" id="KKR62273.1"/>
    </source>
</evidence>
<dbReference type="Gene3D" id="3.30.700.10">
    <property type="entry name" value="Glycoprotein, Type 4 Pilin"/>
    <property type="match status" value="1"/>
</dbReference>
<protein>
    <submittedName>
        <fullName evidence="3">Type II secretion system protein G</fullName>
    </submittedName>
</protein>
<keyword evidence="2" id="KW-1133">Transmembrane helix</keyword>
<dbReference type="PROSITE" id="PS00409">
    <property type="entry name" value="PROKAR_NTER_METHYL"/>
    <property type="match status" value="1"/>
</dbReference>
<accession>A0A0G0SBE9</accession>
<sequence length="224" mass="24464">MRLRLRGFTLVEILIVVALIGTLIVFSLLNVPTQIAKAQDAERKGDIDEIGKFVEEFYIDTGCYPVSVPACGNPFRLGNKTYISNLPCDPATSNSYVYVSEINSCPGWFQLYGNLDYTEDSIIDTLGCRNGCGPKCQFNYGTASSNVRLNPFCQNMDGNPPPATSPPAQEPSNLQYVCAPGGGCEAFMFPELSGCPDIYLDDPTCQDQCGDPKNRCHDSRGKTN</sequence>
<dbReference type="GO" id="GO:0015627">
    <property type="term" value="C:type II protein secretion system complex"/>
    <property type="evidence" value="ECO:0007669"/>
    <property type="project" value="InterPro"/>
</dbReference>
<evidence type="ECO:0000256" key="1">
    <source>
        <dbReference type="ARBA" id="ARBA00022481"/>
    </source>
</evidence>
<keyword evidence="1" id="KW-0488">Methylation</keyword>
<evidence type="ECO:0000256" key="2">
    <source>
        <dbReference type="SAM" id="Phobius"/>
    </source>
</evidence>
<dbReference type="SUPFAM" id="SSF54523">
    <property type="entry name" value="Pili subunits"/>
    <property type="match status" value="1"/>
</dbReference>
<dbReference type="PRINTS" id="PR00813">
    <property type="entry name" value="BCTERIALGSPG"/>
</dbReference>
<evidence type="ECO:0000313" key="4">
    <source>
        <dbReference type="Proteomes" id="UP000034293"/>
    </source>
</evidence>
<feature type="transmembrane region" description="Helical" evidence="2">
    <location>
        <begin position="7"/>
        <end position="29"/>
    </location>
</feature>
<dbReference type="GO" id="GO:0015628">
    <property type="term" value="P:protein secretion by the type II secretion system"/>
    <property type="evidence" value="ECO:0007669"/>
    <property type="project" value="InterPro"/>
</dbReference>
<dbReference type="InterPro" id="IPR000983">
    <property type="entry name" value="Bac_GSPG_pilin"/>
</dbReference>